<dbReference type="InterPro" id="IPR008211">
    <property type="entry name" value="Laminin_N"/>
</dbReference>
<reference evidence="8" key="1">
    <citation type="journal article" date="2011" name="Nat. Biotechnol.">
        <title>The genomic sequence of the Chinese hamster ovary (CHO)-K1 cell line.</title>
        <authorList>
            <person name="Xu X."/>
            <person name="Nagarajan H."/>
            <person name="Lewis N.E."/>
            <person name="Pan S."/>
            <person name="Cai Z."/>
            <person name="Liu X."/>
            <person name="Chen W."/>
            <person name="Xie M."/>
            <person name="Wang W."/>
            <person name="Hammond S."/>
            <person name="Andersen M.R."/>
            <person name="Neff N."/>
            <person name="Passarelli B."/>
            <person name="Koh W."/>
            <person name="Fan H.C."/>
            <person name="Wang J."/>
            <person name="Gui Y."/>
            <person name="Lee K.H."/>
            <person name="Betenbaugh M.J."/>
            <person name="Quake S.R."/>
            <person name="Famili I."/>
            <person name="Palsson B.O."/>
            <person name="Wang J."/>
        </authorList>
    </citation>
    <scope>NUCLEOTIDE SEQUENCE [LARGE SCALE GENOMIC DNA]</scope>
    <source>
        <strain evidence="8">CHO K1 cell line</strain>
    </source>
</reference>
<protein>
    <submittedName>
        <fullName evidence="7">Laminin subunit alpha-3</fullName>
    </submittedName>
</protein>
<comment type="caution">
    <text evidence="4">Lacks conserved residue(s) required for the propagation of feature annotation.</text>
</comment>
<dbReference type="InterPro" id="IPR001791">
    <property type="entry name" value="Laminin_G"/>
</dbReference>
<dbReference type="InterPro" id="IPR013320">
    <property type="entry name" value="ConA-like_dom_sf"/>
</dbReference>
<dbReference type="InParanoid" id="G3HT58"/>
<evidence type="ECO:0000256" key="3">
    <source>
        <dbReference type="ARBA" id="ARBA00023292"/>
    </source>
</evidence>
<dbReference type="Pfam" id="PF00055">
    <property type="entry name" value="Laminin_N"/>
    <property type="match status" value="1"/>
</dbReference>
<gene>
    <name evidence="7" type="ORF">I79_014076</name>
</gene>
<dbReference type="CDD" id="cd00110">
    <property type="entry name" value="LamG"/>
    <property type="match status" value="1"/>
</dbReference>
<organism evidence="7 8">
    <name type="scientific">Cricetulus griseus</name>
    <name type="common">Chinese hamster</name>
    <name type="synonym">Cricetulus barabensis griseus</name>
    <dbReference type="NCBI Taxonomy" id="10029"/>
    <lineage>
        <taxon>Eukaryota</taxon>
        <taxon>Metazoa</taxon>
        <taxon>Chordata</taxon>
        <taxon>Craniata</taxon>
        <taxon>Vertebrata</taxon>
        <taxon>Euteleostomi</taxon>
        <taxon>Mammalia</taxon>
        <taxon>Eutheria</taxon>
        <taxon>Euarchontoglires</taxon>
        <taxon>Glires</taxon>
        <taxon>Rodentia</taxon>
        <taxon>Myomorpha</taxon>
        <taxon>Muroidea</taxon>
        <taxon>Cricetidae</taxon>
        <taxon>Cricetinae</taxon>
        <taxon>Cricetulus</taxon>
    </lineage>
</organism>
<dbReference type="PROSITE" id="PS50025">
    <property type="entry name" value="LAM_G_DOMAIN"/>
    <property type="match status" value="1"/>
</dbReference>
<dbReference type="PROSITE" id="PS51117">
    <property type="entry name" value="LAMININ_NTER"/>
    <property type="match status" value="1"/>
</dbReference>
<dbReference type="SMART" id="SM00136">
    <property type="entry name" value="LamNT"/>
    <property type="match status" value="1"/>
</dbReference>
<keyword evidence="2" id="KW-1015">Disulfide bond</keyword>
<dbReference type="Pfam" id="PF02210">
    <property type="entry name" value="Laminin_G_2"/>
    <property type="match status" value="1"/>
</dbReference>
<dbReference type="AlphaFoldDB" id="G3HT58"/>
<dbReference type="SUPFAM" id="SSF49899">
    <property type="entry name" value="Concanavalin A-like lectins/glucanases"/>
    <property type="match status" value="3"/>
</dbReference>
<dbReference type="SMART" id="SM00282">
    <property type="entry name" value="LamG"/>
    <property type="match status" value="1"/>
</dbReference>
<dbReference type="InterPro" id="IPR050372">
    <property type="entry name" value="Neurexin-related_CASP"/>
</dbReference>
<feature type="domain" description="Laminin N-terminal" evidence="6">
    <location>
        <begin position="1"/>
        <end position="168"/>
    </location>
</feature>
<keyword evidence="3" id="KW-0424">Laminin EGF-like domain</keyword>
<evidence type="ECO:0000259" key="6">
    <source>
        <dbReference type="PROSITE" id="PS51117"/>
    </source>
</evidence>
<evidence type="ECO:0000256" key="2">
    <source>
        <dbReference type="ARBA" id="ARBA00023157"/>
    </source>
</evidence>
<dbReference type="PaxDb" id="10029-XP_007631387.1"/>
<dbReference type="PANTHER" id="PTHR15036:SF34">
    <property type="entry name" value="LAMININ SUBUNIT ALPHA-3"/>
    <property type="match status" value="1"/>
</dbReference>
<dbReference type="STRING" id="10029.G3HT58"/>
<sequence length="441" mass="49129">MQPQNSVKAMKLFHVAYVLIKFANSPRPDLWVLERSVDFGSTYSPWQYFAHSQRDCLEHFGQEANTAITRDDQALCVTEYSRIVPLENGEDKFISLDIENGNLMVRYKLNSEPPKEKGIQDTVNNGRDHTISIAIGKSRKLMWIYMHDHNIKIEGEIFDFGTYYLGGIPIAIRERSQFSVDIQTTSSKGLVFYTGTKNFFMALYLSEGLIVFALGAEGKKLRLRSKERYHDGKWHTVVFGQSGGKAHLVVDGLRAQEGNLPGNSTIIPRAQVYLGFSLPRKLKSLPQHSFVGCLRNFQLNSKPLDSPSASFGVSPCSGGSLEKGIYFSQGGGHVVLANSVSLGPEFQLIFSIRPRSLTGTLIHIGSQSGQHLSVSMEAGKVCLHGRGEGARFYQQRRSKSEARVQMESNVIHNGTGLETNLPFFFINKSCYHSSSASSLKF</sequence>
<dbReference type="Gene3D" id="2.60.120.260">
    <property type="entry name" value="Galactose-binding domain-like"/>
    <property type="match status" value="1"/>
</dbReference>
<feature type="domain" description="Laminin G" evidence="5">
    <location>
        <begin position="152"/>
        <end position="316"/>
    </location>
</feature>
<dbReference type="eggNOG" id="KOG1836">
    <property type="taxonomic scope" value="Eukaryota"/>
</dbReference>
<evidence type="ECO:0000256" key="1">
    <source>
        <dbReference type="ARBA" id="ARBA00022737"/>
    </source>
</evidence>
<dbReference type="Gene3D" id="2.60.120.200">
    <property type="match status" value="2"/>
</dbReference>
<proteinExistence type="predicted"/>
<evidence type="ECO:0000313" key="7">
    <source>
        <dbReference type="EMBL" id="EGV93489.1"/>
    </source>
</evidence>
<evidence type="ECO:0000313" key="8">
    <source>
        <dbReference type="Proteomes" id="UP000001075"/>
    </source>
</evidence>
<dbReference type="GO" id="GO:0030054">
    <property type="term" value="C:cell junction"/>
    <property type="evidence" value="ECO:0007669"/>
    <property type="project" value="UniProtKB-ARBA"/>
</dbReference>
<keyword evidence="1" id="KW-0677">Repeat</keyword>
<evidence type="ECO:0000259" key="5">
    <source>
        <dbReference type="PROSITE" id="PS50025"/>
    </source>
</evidence>
<evidence type="ECO:0000256" key="4">
    <source>
        <dbReference type="PROSITE-ProRule" id="PRU00122"/>
    </source>
</evidence>
<name>G3HT58_CRIGR</name>
<dbReference type="PANTHER" id="PTHR15036">
    <property type="entry name" value="PIKACHURIN-LIKE PROTEIN"/>
    <property type="match status" value="1"/>
</dbReference>
<dbReference type="EMBL" id="JH000687">
    <property type="protein sequence ID" value="EGV93489.1"/>
    <property type="molecule type" value="Genomic_DNA"/>
</dbReference>
<accession>G3HT58</accession>
<dbReference type="Proteomes" id="UP000001075">
    <property type="component" value="Unassembled WGS sequence"/>
</dbReference>